<proteinExistence type="predicted"/>
<evidence type="ECO:0000313" key="2">
    <source>
        <dbReference type="EMBL" id="KAB8278522.1"/>
    </source>
</evidence>
<feature type="compositionally biased region" description="Polar residues" evidence="1">
    <location>
        <begin position="1"/>
        <end position="19"/>
    </location>
</feature>
<dbReference type="AlphaFoldDB" id="A0A5N6JI00"/>
<gene>
    <name evidence="2" type="ORF">BDV30DRAFT_203137</name>
</gene>
<keyword evidence="3" id="KW-1185">Reference proteome</keyword>
<dbReference type="Proteomes" id="UP000326289">
    <property type="component" value="Unassembled WGS sequence"/>
</dbReference>
<reference evidence="2 3" key="1">
    <citation type="submission" date="2019-04" db="EMBL/GenBank/DDBJ databases">
        <title>Fungal friends and foes A comparative genomics study of 23 Aspergillus species from section Flavi.</title>
        <authorList>
            <consortium name="DOE Joint Genome Institute"/>
            <person name="Kjaerbolling I."/>
            <person name="Vesth T.C."/>
            <person name="Frisvad J.C."/>
            <person name="Nybo J.L."/>
            <person name="Theobald S."/>
            <person name="Kildgaard S."/>
            <person name="Petersen T.I."/>
            <person name="Kuo A."/>
            <person name="Sato A."/>
            <person name="Lyhne E.K."/>
            <person name="Kogle M.E."/>
            <person name="Wiebenga A."/>
            <person name="Kun R.S."/>
            <person name="Lubbers R.J."/>
            <person name="Makela M.R."/>
            <person name="Barry K."/>
            <person name="Chovatia M."/>
            <person name="Clum A."/>
            <person name="Daum C."/>
            <person name="Haridas S."/>
            <person name="He G."/>
            <person name="LaButti K."/>
            <person name="Lipzen A."/>
            <person name="Mondo S."/>
            <person name="Pangilinan J."/>
            <person name="Riley R."/>
            <person name="Salamov A."/>
            <person name="Simmons B.A."/>
            <person name="Magnuson J.K."/>
            <person name="Henrissat B."/>
            <person name="Mortensen U.H."/>
            <person name="Larsen T.O."/>
            <person name="De vries R.P."/>
            <person name="Grigoriev I.V."/>
            <person name="Machida M."/>
            <person name="Baker S.E."/>
            <person name="Andersen M.R."/>
        </authorList>
    </citation>
    <scope>NUCLEOTIDE SEQUENCE [LARGE SCALE GENOMIC DNA]</scope>
    <source>
        <strain evidence="2 3">CBS 117635</strain>
    </source>
</reference>
<protein>
    <submittedName>
        <fullName evidence="2">Uncharacterized protein</fullName>
    </submittedName>
</protein>
<sequence length="92" mass="10694">MRQMSRQAHNPFHESNSPQDEPCSLCASLMGSADVLARDFSRHRWAQQWFDRKETHFKITPGPRKHVQGFFIRSVPPVQVHVRGHSVWCADI</sequence>
<evidence type="ECO:0000256" key="1">
    <source>
        <dbReference type="SAM" id="MobiDB-lite"/>
    </source>
</evidence>
<feature type="region of interest" description="Disordered" evidence="1">
    <location>
        <begin position="1"/>
        <end position="21"/>
    </location>
</feature>
<evidence type="ECO:0000313" key="3">
    <source>
        <dbReference type="Proteomes" id="UP000326289"/>
    </source>
</evidence>
<dbReference type="EMBL" id="ML732767">
    <property type="protein sequence ID" value="KAB8278522.1"/>
    <property type="molecule type" value="Genomic_DNA"/>
</dbReference>
<organism evidence="2 3">
    <name type="scientific">Aspergillus minisclerotigenes</name>
    <dbReference type="NCBI Taxonomy" id="656917"/>
    <lineage>
        <taxon>Eukaryota</taxon>
        <taxon>Fungi</taxon>
        <taxon>Dikarya</taxon>
        <taxon>Ascomycota</taxon>
        <taxon>Pezizomycotina</taxon>
        <taxon>Eurotiomycetes</taxon>
        <taxon>Eurotiomycetidae</taxon>
        <taxon>Eurotiales</taxon>
        <taxon>Aspergillaceae</taxon>
        <taxon>Aspergillus</taxon>
        <taxon>Aspergillus subgen. Circumdati</taxon>
    </lineage>
</organism>
<name>A0A5N6JI00_9EURO</name>
<accession>A0A5N6JI00</accession>